<dbReference type="eggNOG" id="COG2863">
    <property type="taxonomic scope" value="Bacteria"/>
</dbReference>
<evidence type="ECO:0000313" key="9">
    <source>
        <dbReference type="EMBL" id="ACJ30533.1"/>
    </source>
</evidence>
<evidence type="ECO:0000313" key="10">
    <source>
        <dbReference type="Proteomes" id="UP000000753"/>
    </source>
</evidence>
<dbReference type="Proteomes" id="UP000000753">
    <property type="component" value="Chromosome"/>
</dbReference>
<evidence type="ECO:0000256" key="7">
    <source>
        <dbReference type="SAM" id="SignalP"/>
    </source>
</evidence>
<sequence length="135" mass="14897">MQHSILKIACCSTLLTGLVISNVQAADNSFKETLALKELALESDLLNYQADASKGEVLANQRCVACHGDAMLKMMSTYPNLKGQKGAYLFKQLVQFKRGERINPIMQGQASMLSETEMKDVALYYSQQTAVDLSQ</sequence>
<evidence type="ECO:0000256" key="3">
    <source>
        <dbReference type="ARBA" id="ARBA00022723"/>
    </source>
</evidence>
<dbReference type="InterPro" id="IPR009056">
    <property type="entry name" value="Cyt_c-like_dom"/>
</dbReference>
<keyword evidence="5 6" id="KW-0408">Iron</keyword>
<evidence type="ECO:0000256" key="5">
    <source>
        <dbReference type="ARBA" id="ARBA00023004"/>
    </source>
</evidence>
<gene>
    <name evidence="9" type="ordered locus">swp_3856</name>
</gene>
<keyword evidence="10" id="KW-1185">Reference proteome</keyword>
<dbReference type="InterPro" id="IPR036909">
    <property type="entry name" value="Cyt_c-like_dom_sf"/>
</dbReference>
<feature type="chain" id="PRO_5002866920" evidence="7">
    <location>
        <begin position="26"/>
        <end position="135"/>
    </location>
</feature>
<dbReference type="PANTHER" id="PTHR33751">
    <property type="entry name" value="CBB3-TYPE CYTOCHROME C OXIDASE SUBUNIT FIXP"/>
    <property type="match status" value="1"/>
</dbReference>
<keyword evidence="3 6" id="KW-0479">Metal-binding</keyword>
<dbReference type="GO" id="GO:0020037">
    <property type="term" value="F:heme binding"/>
    <property type="evidence" value="ECO:0007669"/>
    <property type="project" value="InterPro"/>
</dbReference>
<name>B8CQR7_SHEPW</name>
<protein>
    <submittedName>
        <fullName evidence="9">Cytochrome c, class I</fullName>
    </submittedName>
</protein>
<dbReference type="STRING" id="225849.swp_3856"/>
<dbReference type="OrthoDB" id="9796421at2"/>
<dbReference type="KEGG" id="swp:swp_3856"/>
<dbReference type="GO" id="GO:0046872">
    <property type="term" value="F:metal ion binding"/>
    <property type="evidence" value="ECO:0007669"/>
    <property type="project" value="UniProtKB-KW"/>
</dbReference>
<dbReference type="AlphaFoldDB" id="B8CQR7"/>
<feature type="signal peptide" evidence="7">
    <location>
        <begin position="1"/>
        <end position="25"/>
    </location>
</feature>
<accession>B8CQR7</accession>
<proteinExistence type="predicted"/>
<dbReference type="PANTHER" id="PTHR33751:SF9">
    <property type="entry name" value="CYTOCHROME C4"/>
    <property type="match status" value="1"/>
</dbReference>
<keyword evidence="4" id="KW-0249">Electron transport</keyword>
<evidence type="ECO:0000256" key="4">
    <source>
        <dbReference type="ARBA" id="ARBA00022982"/>
    </source>
</evidence>
<evidence type="ECO:0000256" key="1">
    <source>
        <dbReference type="ARBA" id="ARBA00022448"/>
    </source>
</evidence>
<reference evidence="9 10" key="1">
    <citation type="journal article" date="2008" name="PLoS ONE">
        <title>Environmental adaptation: genomic analysis of the piezotolerant and psychrotolerant deep-sea iron reducing bacterium Shewanella piezotolerans WP3.</title>
        <authorList>
            <person name="Wang F."/>
            <person name="Wang J."/>
            <person name="Jian H."/>
            <person name="Zhang B."/>
            <person name="Li S."/>
            <person name="Wang F."/>
            <person name="Zeng X."/>
            <person name="Gao L."/>
            <person name="Bartlett D.H."/>
            <person name="Yu J."/>
            <person name="Hu S."/>
            <person name="Xiao X."/>
        </authorList>
    </citation>
    <scope>NUCLEOTIDE SEQUENCE [LARGE SCALE GENOMIC DNA]</scope>
    <source>
        <strain evidence="10">WP3 / JCM 13877</strain>
    </source>
</reference>
<dbReference type="Gene3D" id="1.10.760.10">
    <property type="entry name" value="Cytochrome c-like domain"/>
    <property type="match status" value="1"/>
</dbReference>
<evidence type="ECO:0000256" key="6">
    <source>
        <dbReference type="PROSITE-ProRule" id="PRU00433"/>
    </source>
</evidence>
<dbReference type="HOGENOM" id="CLU_1884368_0_0_6"/>
<keyword evidence="2 6" id="KW-0349">Heme</keyword>
<dbReference type="PROSITE" id="PS51007">
    <property type="entry name" value="CYTC"/>
    <property type="match status" value="1"/>
</dbReference>
<feature type="domain" description="Cytochrome c" evidence="8">
    <location>
        <begin position="50"/>
        <end position="129"/>
    </location>
</feature>
<dbReference type="SUPFAM" id="SSF46626">
    <property type="entry name" value="Cytochrome c"/>
    <property type="match status" value="1"/>
</dbReference>
<keyword evidence="7" id="KW-0732">Signal</keyword>
<dbReference type="Pfam" id="PF13442">
    <property type="entry name" value="Cytochrome_CBB3"/>
    <property type="match status" value="1"/>
</dbReference>
<dbReference type="EMBL" id="CP000472">
    <property type="protein sequence ID" value="ACJ30533.1"/>
    <property type="molecule type" value="Genomic_DNA"/>
</dbReference>
<evidence type="ECO:0000259" key="8">
    <source>
        <dbReference type="PROSITE" id="PS51007"/>
    </source>
</evidence>
<keyword evidence="1" id="KW-0813">Transport</keyword>
<dbReference type="InterPro" id="IPR050597">
    <property type="entry name" value="Cytochrome_c_Oxidase_Subunit"/>
</dbReference>
<dbReference type="GO" id="GO:0009055">
    <property type="term" value="F:electron transfer activity"/>
    <property type="evidence" value="ECO:0007669"/>
    <property type="project" value="InterPro"/>
</dbReference>
<organism evidence="9 10">
    <name type="scientific">Shewanella piezotolerans (strain WP3 / JCM 13877)</name>
    <dbReference type="NCBI Taxonomy" id="225849"/>
    <lineage>
        <taxon>Bacteria</taxon>
        <taxon>Pseudomonadati</taxon>
        <taxon>Pseudomonadota</taxon>
        <taxon>Gammaproteobacteria</taxon>
        <taxon>Alteromonadales</taxon>
        <taxon>Shewanellaceae</taxon>
        <taxon>Shewanella</taxon>
    </lineage>
</organism>
<dbReference type="RefSeq" id="WP_020913875.1">
    <property type="nucleotide sequence ID" value="NC_011566.1"/>
</dbReference>
<evidence type="ECO:0000256" key="2">
    <source>
        <dbReference type="ARBA" id="ARBA00022617"/>
    </source>
</evidence>